<sequence length="130" mass="14905">MYKKKGGRGRGSGSGRGLSEEMLDARMVRVIPRSKNGVLTMGDMDRFRGREVLPLHFLVECATGYTLIFAHGINDIDKEKYQAAEEYINRHHFPDKVSMLPSKPLCYPHFLFVLYIHVSQHPVQFECYAT</sequence>
<gene>
    <name evidence="1" type="ORF">TSUD_187940</name>
</gene>
<keyword evidence="2" id="KW-1185">Reference proteome</keyword>
<dbReference type="Proteomes" id="UP000242715">
    <property type="component" value="Unassembled WGS sequence"/>
</dbReference>
<accession>A0A2Z6PRT2</accession>
<organism evidence="1 2">
    <name type="scientific">Trifolium subterraneum</name>
    <name type="common">Subterranean clover</name>
    <dbReference type="NCBI Taxonomy" id="3900"/>
    <lineage>
        <taxon>Eukaryota</taxon>
        <taxon>Viridiplantae</taxon>
        <taxon>Streptophyta</taxon>
        <taxon>Embryophyta</taxon>
        <taxon>Tracheophyta</taxon>
        <taxon>Spermatophyta</taxon>
        <taxon>Magnoliopsida</taxon>
        <taxon>eudicotyledons</taxon>
        <taxon>Gunneridae</taxon>
        <taxon>Pentapetalae</taxon>
        <taxon>rosids</taxon>
        <taxon>fabids</taxon>
        <taxon>Fabales</taxon>
        <taxon>Fabaceae</taxon>
        <taxon>Papilionoideae</taxon>
        <taxon>50 kb inversion clade</taxon>
        <taxon>NPAAA clade</taxon>
        <taxon>Hologalegina</taxon>
        <taxon>IRL clade</taxon>
        <taxon>Trifolieae</taxon>
        <taxon>Trifolium</taxon>
    </lineage>
</organism>
<dbReference type="EMBL" id="DF974679">
    <property type="protein sequence ID" value="GAU50039.1"/>
    <property type="molecule type" value="Genomic_DNA"/>
</dbReference>
<evidence type="ECO:0000313" key="1">
    <source>
        <dbReference type="EMBL" id="GAU50039.1"/>
    </source>
</evidence>
<dbReference type="AlphaFoldDB" id="A0A2Z6PRT2"/>
<evidence type="ECO:0000313" key="2">
    <source>
        <dbReference type="Proteomes" id="UP000242715"/>
    </source>
</evidence>
<reference evidence="2" key="1">
    <citation type="journal article" date="2017" name="Front. Plant Sci.">
        <title>Climate Clever Clovers: New Paradigm to Reduce the Environmental Footprint of Ruminants by Breeding Low Methanogenic Forages Utilizing Haplotype Variation.</title>
        <authorList>
            <person name="Kaur P."/>
            <person name="Appels R."/>
            <person name="Bayer P.E."/>
            <person name="Keeble-Gagnere G."/>
            <person name="Wang J."/>
            <person name="Hirakawa H."/>
            <person name="Shirasawa K."/>
            <person name="Vercoe P."/>
            <person name="Stefanova K."/>
            <person name="Durmic Z."/>
            <person name="Nichols P."/>
            <person name="Revell C."/>
            <person name="Isobe S.N."/>
            <person name="Edwards D."/>
            <person name="Erskine W."/>
        </authorList>
    </citation>
    <scope>NUCLEOTIDE SEQUENCE [LARGE SCALE GENOMIC DNA]</scope>
    <source>
        <strain evidence="2">cv. Daliak</strain>
    </source>
</reference>
<protein>
    <submittedName>
        <fullName evidence="1">Uncharacterized protein</fullName>
    </submittedName>
</protein>
<name>A0A2Z6PRT2_TRISU</name>
<proteinExistence type="predicted"/>